<accession>A0A225UUA2</accession>
<gene>
    <name evidence="1" type="ORF">PHMEG_00033093</name>
</gene>
<evidence type="ECO:0000313" key="1">
    <source>
        <dbReference type="EMBL" id="OWY96603.1"/>
    </source>
</evidence>
<dbReference type="AlphaFoldDB" id="A0A225UUA2"/>
<dbReference type="STRING" id="4795.A0A225UUA2"/>
<organism evidence="1 2">
    <name type="scientific">Phytophthora megakarya</name>
    <dbReference type="NCBI Taxonomy" id="4795"/>
    <lineage>
        <taxon>Eukaryota</taxon>
        <taxon>Sar</taxon>
        <taxon>Stramenopiles</taxon>
        <taxon>Oomycota</taxon>
        <taxon>Peronosporomycetes</taxon>
        <taxon>Peronosporales</taxon>
        <taxon>Peronosporaceae</taxon>
        <taxon>Phytophthora</taxon>
    </lineage>
</organism>
<comment type="caution">
    <text evidence="1">The sequence shown here is derived from an EMBL/GenBank/DDBJ whole genome shotgun (WGS) entry which is preliminary data.</text>
</comment>
<evidence type="ECO:0000313" key="2">
    <source>
        <dbReference type="Proteomes" id="UP000198211"/>
    </source>
</evidence>
<proteinExistence type="predicted"/>
<dbReference type="EMBL" id="NBNE01011421">
    <property type="protein sequence ID" value="OWY96603.1"/>
    <property type="molecule type" value="Genomic_DNA"/>
</dbReference>
<protein>
    <submittedName>
        <fullName evidence="1">Uncharacterized protein</fullName>
    </submittedName>
</protein>
<dbReference type="Proteomes" id="UP000198211">
    <property type="component" value="Unassembled WGS sequence"/>
</dbReference>
<name>A0A225UUA2_9STRA</name>
<keyword evidence="2" id="KW-1185">Reference proteome</keyword>
<reference evidence="2" key="1">
    <citation type="submission" date="2017-03" db="EMBL/GenBank/DDBJ databases">
        <title>Phytopthora megakarya and P. palmivora, two closely related causual agents of cacao black pod achieved similar genome size and gene model numbers by different mechanisms.</title>
        <authorList>
            <person name="Ali S."/>
            <person name="Shao J."/>
            <person name="Larry D.J."/>
            <person name="Kronmiller B."/>
            <person name="Shen D."/>
            <person name="Strem M.D."/>
            <person name="Melnick R.L."/>
            <person name="Guiltinan M.J."/>
            <person name="Tyler B.M."/>
            <person name="Meinhardt L.W."/>
            <person name="Bailey B.A."/>
        </authorList>
    </citation>
    <scope>NUCLEOTIDE SEQUENCE [LARGE SCALE GENOMIC DNA]</scope>
    <source>
        <strain evidence="2">zdho120</strain>
    </source>
</reference>
<sequence length="302" mass="32909">SAANVIALLKNTTSFSSFTTATEDSTVEELQDLIDSNTTCGYQLKNLADHVTATVREIRNKTPTASVNDIRIKISNSSIVLNDIPTATNNCMRELLKNKTTDTAFETRDLIRRTFGVIVDQLITTNKTDLGESVAEDDYTLEAANMALVVLGGMDPTGIAWMLSQFVQPTCGPTAFIGEVDDGNLYDALGLKTMDEAFKGSYGTWTKKGDGKMIVFFESTDTKDVTVEVHSGAQTYTKIKVPAGATVKWTQKLSKLQDKTLYLDRWRRTAGVPLSAGGSLVLWIPRSSQGGHLVLHARVNSS</sequence>
<dbReference type="OrthoDB" id="116986at2759"/>
<feature type="non-terminal residue" evidence="1">
    <location>
        <position position="1"/>
    </location>
</feature>